<feature type="transmembrane region" description="Helical" evidence="9">
    <location>
        <begin position="558"/>
        <end position="576"/>
    </location>
</feature>
<comment type="caution">
    <text evidence="12">The sequence shown here is derived from an EMBL/GenBank/DDBJ whole genome shotgun (WGS) entry which is preliminary data.</text>
</comment>
<dbReference type="Proteomes" id="UP000231279">
    <property type="component" value="Unassembled WGS sequence"/>
</dbReference>
<feature type="transmembrane region" description="Helical" evidence="9">
    <location>
        <begin position="138"/>
        <end position="162"/>
    </location>
</feature>
<keyword evidence="3" id="KW-0050">Antiport</keyword>
<dbReference type="GO" id="GO:0006874">
    <property type="term" value="P:intracellular calcium ion homeostasis"/>
    <property type="evidence" value="ECO:0007669"/>
    <property type="project" value="TreeGrafter"/>
</dbReference>
<feature type="domain" description="EF-hand" evidence="11">
    <location>
        <begin position="295"/>
        <end position="330"/>
    </location>
</feature>
<evidence type="ECO:0000256" key="5">
    <source>
        <dbReference type="ARBA" id="ARBA00022837"/>
    </source>
</evidence>
<gene>
    <name evidence="12" type="ORF">CDL12_02985</name>
</gene>
<evidence type="ECO:0000256" key="10">
    <source>
        <dbReference type="SAM" id="SignalP"/>
    </source>
</evidence>
<feature type="transmembrane region" description="Helical" evidence="9">
    <location>
        <begin position="66"/>
        <end position="87"/>
    </location>
</feature>
<feature type="chain" id="PRO_5013708442" evidence="10">
    <location>
        <begin position="23"/>
        <end position="710"/>
    </location>
</feature>
<evidence type="ECO:0000256" key="6">
    <source>
        <dbReference type="ARBA" id="ARBA00022989"/>
    </source>
</evidence>
<dbReference type="Gene3D" id="1.10.238.10">
    <property type="entry name" value="EF-hand"/>
    <property type="match status" value="1"/>
</dbReference>
<keyword evidence="10" id="KW-0732">Signal</keyword>
<feature type="signal peptide" evidence="10">
    <location>
        <begin position="1"/>
        <end position="22"/>
    </location>
</feature>
<evidence type="ECO:0000256" key="4">
    <source>
        <dbReference type="ARBA" id="ARBA00022692"/>
    </source>
</evidence>
<feature type="transmembrane region" description="Helical" evidence="9">
    <location>
        <begin position="654"/>
        <end position="673"/>
    </location>
</feature>
<dbReference type="GO" id="GO:0015369">
    <property type="term" value="F:calcium:proton antiporter activity"/>
    <property type="evidence" value="ECO:0007669"/>
    <property type="project" value="TreeGrafter"/>
</dbReference>
<feature type="transmembrane region" description="Helical" evidence="9">
    <location>
        <begin position="680"/>
        <end position="700"/>
    </location>
</feature>
<dbReference type="InterPro" id="IPR018247">
    <property type="entry name" value="EF_Hand_1_Ca_BS"/>
</dbReference>
<protein>
    <submittedName>
        <fullName evidence="12">Calmodulin and related proteins (EF-Hand superfamily)</fullName>
    </submittedName>
</protein>
<dbReference type="InterPro" id="IPR004713">
    <property type="entry name" value="CaH_exchang"/>
</dbReference>
<keyword evidence="5" id="KW-0106">Calcium</keyword>
<sequence length="710" mass="79692">MAIVIPFSWLFMLLFVVSVVNARILKLPVSGNLISDGIHDSGNASSVLSTSNCVHTYGFFPCADNIGGYIFQIVVYQYLLIIGGKLVTNGSKTLFNILGTGVYGASIFRILTVLPKMVMVIVSGVLKTKAGAQVKVTFGVGVYAGSTVFNLTLLWGMCVIFGRRELFPRAASTSGSSVSNCVMAKEKLAQLKDTGTTIDKKTCYTAGIMLLSLIPYIIVQLADVAKSSLETRVVILIALIVSTALLLSYFLYQIFYPWIQERSLEYTKYENLLTGFLHHVQRHAKGKLVDENGQPNIHVIRGLFHQTDQDADKSITFLELEKLIHEIQCGKVQVEKDYAMSEILKVFDMNKDGRIEEHEFLEGCTKWINEAKQIAESGDSSGRIRNVFRPKKKRIGITEIEHLMARILKHAHNQALEEEHLVTDDGRLNEERIKALFKQFDKDNKNSLSWTELEQLIYNTVKSGHSQLNYQEMVKKLLSEFDTDGNNIIDEHELAHGVTKWLNKAMDVTKCEDARRSIDEFDKIMWGEVDDLVYEVGQGDNMKLELLTWDFHISTFKVILGIAILTFVSGPLMTSIQQFSDAIGVPSFFISFVIVPVAMNARSAILAIFPASQKSSRTSSLTFSEIYGGVVMNNMMGLSTLLAIVYIKDLKWDYSAEVLTILMVCAIIGLMAYTQTTYPLWTCLLAFFLYPFSLVMYYVLQYVVGWGNQV</sequence>
<evidence type="ECO:0000256" key="1">
    <source>
        <dbReference type="ARBA" id="ARBA00004127"/>
    </source>
</evidence>
<feature type="transmembrane region" description="Helical" evidence="9">
    <location>
        <begin position="630"/>
        <end position="648"/>
    </location>
</feature>
<organism evidence="12 13">
    <name type="scientific">Handroanthus impetiginosus</name>
    <dbReference type="NCBI Taxonomy" id="429701"/>
    <lineage>
        <taxon>Eukaryota</taxon>
        <taxon>Viridiplantae</taxon>
        <taxon>Streptophyta</taxon>
        <taxon>Embryophyta</taxon>
        <taxon>Tracheophyta</taxon>
        <taxon>Spermatophyta</taxon>
        <taxon>Magnoliopsida</taxon>
        <taxon>eudicotyledons</taxon>
        <taxon>Gunneridae</taxon>
        <taxon>Pentapetalae</taxon>
        <taxon>asterids</taxon>
        <taxon>lamiids</taxon>
        <taxon>Lamiales</taxon>
        <taxon>Bignoniaceae</taxon>
        <taxon>Crescentiina</taxon>
        <taxon>Tabebuia alliance</taxon>
        <taxon>Handroanthus</taxon>
    </lineage>
</organism>
<dbReference type="GO" id="GO:0005509">
    <property type="term" value="F:calcium ion binding"/>
    <property type="evidence" value="ECO:0007669"/>
    <property type="project" value="InterPro"/>
</dbReference>
<feature type="transmembrane region" description="Helical" evidence="9">
    <location>
        <begin position="202"/>
        <end position="221"/>
    </location>
</feature>
<keyword evidence="13" id="KW-1185">Reference proteome</keyword>
<dbReference type="InterPro" id="IPR004837">
    <property type="entry name" value="NaCa_Exmemb"/>
</dbReference>
<dbReference type="PANTHER" id="PTHR31503">
    <property type="entry name" value="VACUOLAR CALCIUM ION TRANSPORTER"/>
    <property type="match status" value="1"/>
</dbReference>
<dbReference type="GO" id="GO:0016020">
    <property type="term" value="C:membrane"/>
    <property type="evidence" value="ECO:0007669"/>
    <property type="project" value="InterPro"/>
</dbReference>
<feature type="domain" description="EF-hand" evidence="11">
    <location>
        <begin position="342"/>
        <end position="370"/>
    </location>
</feature>
<evidence type="ECO:0000256" key="9">
    <source>
        <dbReference type="SAM" id="Phobius"/>
    </source>
</evidence>
<dbReference type="PANTHER" id="PTHR31503:SF85">
    <property type="entry name" value="CALCIUM-BINDING EF-HAND FAMILY PROTEIN"/>
    <property type="match status" value="1"/>
</dbReference>
<keyword evidence="2" id="KW-0813">Transport</keyword>
<evidence type="ECO:0000313" key="12">
    <source>
        <dbReference type="EMBL" id="PIN24275.1"/>
    </source>
</evidence>
<dbReference type="InterPro" id="IPR011992">
    <property type="entry name" value="EF-hand-dom_pair"/>
</dbReference>
<dbReference type="SUPFAM" id="SSF47473">
    <property type="entry name" value="EF-hand"/>
    <property type="match status" value="1"/>
</dbReference>
<evidence type="ECO:0000256" key="3">
    <source>
        <dbReference type="ARBA" id="ARBA00022449"/>
    </source>
</evidence>
<dbReference type="AlphaFoldDB" id="A0A2G9I3D3"/>
<dbReference type="InterPro" id="IPR002048">
    <property type="entry name" value="EF_hand_dom"/>
</dbReference>
<keyword evidence="4 9" id="KW-0812">Transmembrane</keyword>
<evidence type="ECO:0000313" key="13">
    <source>
        <dbReference type="Proteomes" id="UP000231279"/>
    </source>
</evidence>
<reference evidence="13" key="1">
    <citation type="journal article" date="2018" name="Gigascience">
        <title>Genome assembly of the Pink Ipe (Handroanthus impetiginosus, Bignoniaceae), a highly valued, ecologically keystone Neotropical timber forest tree.</title>
        <authorList>
            <person name="Silva-Junior O.B."/>
            <person name="Grattapaglia D."/>
            <person name="Novaes E."/>
            <person name="Collevatti R.G."/>
        </authorList>
    </citation>
    <scope>NUCLEOTIDE SEQUENCE [LARGE SCALE GENOMIC DNA]</scope>
    <source>
        <strain evidence="13">cv. UFG-1</strain>
    </source>
</reference>
<proteinExistence type="predicted"/>
<feature type="domain" description="EF-hand" evidence="11">
    <location>
        <begin position="469"/>
        <end position="504"/>
    </location>
</feature>
<feature type="transmembrane region" description="Helical" evidence="9">
    <location>
        <begin position="588"/>
        <end position="609"/>
    </location>
</feature>
<keyword evidence="7" id="KW-0406">Ion transport</keyword>
<evidence type="ECO:0000256" key="8">
    <source>
        <dbReference type="ARBA" id="ARBA00023136"/>
    </source>
</evidence>
<evidence type="ECO:0000256" key="2">
    <source>
        <dbReference type="ARBA" id="ARBA00022448"/>
    </source>
</evidence>
<evidence type="ECO:0000256" key="7">
    <source>
        <dbReference type="ARBA" id="ARBA00023065"/>
    </source>
</evidence>
<dbReference type="Pfam" id="PF13499">
    <property type="entry name" value="EF-hand_7"/>
    <property type="match status" value="2"/>
</dbReference>
<dbReference type="Pfam" id="PF01699">
    <property type="entry name" value="Na_Ca_ex"/>
    <property type="match status" value="1"/>
</dbReference>
<evidence type="ECO:0000259" key="11">
    <source>
        <dbReference type="PROSITE" id="PS50222"/>
    </source>
</evidence>
<dbReference type="PROSITE" id="PS00018">
    <property type="entry name" value="EF_HAND_1"/>
    <property type="match status" value="3"/>
</dbReference>
<dbReference type="SMART" id="SM00054">
    <property type="entry name" value="EFh"/>
    <property type="match status" value="4"/>
</dbReference>
<feature type="domain" description="EF-hand" evidence="11">
    <location>
        <begin position="428"/>
        <end position="463"/>
    </location>
</feature>
<name>A0A2G9I3D3_9LAMI</name>
<feature type="transmembrane region" description="Helical" evidence="9">
    <location>
        <begin position="233"/>
        <end position="252"/>
    </location>
</feature>
<dbReference type="GO" id="GO:0012505">
    <property type="term" value="C:endomembrane system"/>
    <property type="evidence" value="ECO:0007669"/>
    <property type="project" value="UniProtKB-SubCell"/>
</dbReference>
<dbReference type="PROSITE" id="PS50222">
    <property type="entry name" value="EF_HAND_2"/>
    <property type="match status" value="4"/>
</dbReference>
<dbReference type="OrthoDB" id="26525at2759"/>
<dbReference type="EMBL" id="NKXS01000436">
    <property type="protein sequence ID" value="PIN24275.1"/>
    <property type="molecule type" value="Genomic_DNA"/>
</dbReference>
<accession>A0A2G9I3D3</accession>
<keyword evidence="6 9" id="KW-1133">Transmembrane helix</keyword>
<comment type="subcellular location">
    <subcellularLocation>
        <location evidence="1">Endomembrane system</location>
        <topology evidence="1">Multi-pass membrane protein</topology>
    </subcellularLocation>
</comment>
<keyword evidence="8 9" id="KW-0472">Membrane</keyword>